<evidence type="ECO:0000313" key="3">
    <source>
        <dbReference type="EMBL" id="KZL72969.1"/>
    </source>
</evidence>
<dbReference type="PROSITE" id="PS00036">
    <property type="entry name" value="BZIP_BASIC"/>
    <property type="match status" value="1"/>
</dbReference>
<dbReference type="InterPro" id="IPR004827">
    <property type="entry name" value="bZIP"/>
</dbReference>
<feature type="region of interest" description="Disordered" evidence="1">
    <location>
        <begin position="154"/>
        <end position="173"/>
    </location>
</feature>
<dbReference type="AlphaFoldDB" id="A0A166U5M7"/>
<keyword evidence="4" id="KW-1185">Reference proteome</keyword>
<organism evidence="3 4">
    <name type="scientific">Colletotrichum tofieldiae</name>
    <dbReference type="NCBI Taxonomy" id="708197"/>
    <lineage>
        <taxon>Eukaryota</taxon>
        <taxon>Fungi</taxon>
        <taxon>Dikarya</taxon>
        <taxon>Ascomycota</taxon>
        <taxon>Pezizomycotina</taxon>
        <taxon>Sordariomycetes</taxon>
        <taxon>Hypocreomycetidae</taxon>
        <taxon>Glomerellales</taxon>
        <taxon>Glomerellaceae</taxon>
        <taxon>Colletotrichum</taxon>
        <taxon>Colletotrichum spaethianum species complex</taxon>
    </lineage>
</organism>
<protein>
    <recommendedName>
        <fullName evidence="2">BZIP domain-containing protein</fullName>
    </recommendedName>
</protein>
<name>A0A166U5M7_9PEZI</name>
<evidence type="ECO:0000259" key="2">
    <source>
        <dbReference type="PROSITE" id="PS00036"/>
    </source>
</evidence>
<gene>
    <name evidence="3" type="ORF">CT0861_10834</name>
</gene>
<reference evidence="3 4" key="1">
    <citation type="submission" date="2015-06" db="EMBL/GenBank/DDBJ databases">
        <title>Survival trade-offs in plant roots during colonization by closely related pathogenic and mutualistic fungi.</title>
        <authorList>
            <person name="Hacquard S."/>
            <person name="Kracher B."/>
            <person name="Hiruma K."/>
            <person name="Weinman A."/>
            <person name="Muench P."/>
            <person name="Garrido Oter R."/>
            <person name="Ver Loren van Themaat E."/>
            <person name="Dallerey J.-F."/>
            <person name="Damm U."/>
            <person name="Henrissat B."/>
            <person name="Lespinet O."/>
            <person name="Thon M."/>
            <person name="Kemen E."/>
            <person name="McHardy A.C."/>
            <person name="Schulze-Lefert P."/>
            <person name="O'Connell R.J."/>
        </authorList>
    </citation>
    <scope>NUCLEOTIDE SEQUENCE [LARGE SCALE GENOMIC DNA]</scope>
    <source>
        <strain evidence="3 4">0861</strain>
    </source>
</reference>
<sequence>MSGPYSNGFALVGDDGHRAPYSFEAGFDQDIPPYSINHYQYEQAPYASQAFLPPQDHQAYPQAHLPPAYDDLPPARRLRSGNQKPSTTQAIPSTPPRSTTPDFEPPYHARIFSPQSLSGTFSSVLSSSLSIPDSVNPEERLRRQSEINHIFTTTKSTTLPPPSPFTKGPQLSPSTYSPTTIYRIRAPPQPVQIVPILPKRPLGAFIRIDDVPAGSEREASVAHNNNLAAARLEELKRRNNVAASRSRNRRERAVVSRTEELSSVKAQMNWWKARAVSLGARASEWDELPGRAVRDVIVADYRVDAMDFSLDEPKEPGVEKPGKMGAARKKKPKKRE</sequence>
<dbReference type="EMBL" id="LFIV01000050">
    <property type="protein sequence ID" value="KZL72969.1"/>
    <property type="molecule type" value="Genomic_DNA"/>
</dbReference>
<feature type="region of interest" description="Disordered" evidence="1">
    <location>
        <begin position="309"/>
        <end position="336"/>
    </location>
</feature>
<accession>A0A166U5M7</accession>
<feature type="region of interest" description="Disordered" evidence="1">
    <location>
        <begin position="53"/>
        <end position="102"/>
    </location>
</feature>
<feature type="compositionally biased region" description="Basic and acidic residues" evidence="1">
    <location>
        <begin position="309"/>
        <end position="322"/>
    </location>
</feature>
<feature type="compositionally biased region" description="Polar residues" evidence="1">
    <location>
        <begin position="80"/>
        <end position="101"/>
    </location>
</feature>
<comment type="caution">
    <text evidence="3">The sequence shown here is derived from an EMBL/GenBank/DDBJ whole genome shotgun (WGS) entry which is preliminary data.</text>
</comment>
<proteinExistence type="predicted"/>
<evidence type="ECO:0000313" key="4">
    <source>
        <dbReference type="Proteomes" id="UP000076552"/>
    </source>
</evidence>
<dbReference type="STRING" id="708197.A0A166U5M7"/>
<feature type="compositionally biased region" description="Basic residues" evidence="1">
    <location>
        <begin position="326"/>
        <end position="336"/>
    </location>
</feature>
<feature type="domain" description="BZIP" evidence="2">
    <location>
        <begin position="236"/>
        <end position="249"/>
    </location>
</feature>
<evidence type="ECO:0000256" key="1">
    <source>
        <dbReference type="SAM" id="MobiDB-lite"/>
    </source>
</evidence>
<dbReference type="Proteomes" id="UP000076552">
    <property type="component" value="Unassembled WGS sequence"/>
</dbReference>
<dbReference type="GO" id="GO:0003700">
    <property type="term" value="F:DNA-binding transcription factor activity"/>
    <property type="evidence" value="ECO:0007669"/>
    <property type="project" value="InterPro"/>
</dbReference>